<evidence type="ECO:0000256" key="4">
    <source>
        <dbReference type="ARBA" id="ARBA00023172"/>
    </source>
</evidence>
<gene>
    <name evidence="8" type="ORF">B7Z12_09795</name>
</gene>
<evidence type="ECO:0000256" key="3">
    <source>
        <dbReference type="ARBA" id="ARBA00023125"/>
    </source>
</evidence>
<evidence type="ECO:0000259" key="7">
    <source>
        <dbReference type="PROSITE" id="PS51900"/>
    </source>
</evidence>
<dbReference type="Gene3D" id="3.30.160.390">
    <property type="entry name" value="Integrase, DNA-binding domain"/>
    <property type="match status" value="1"/>
</dbReference>
<feature type="domain" description="Tyr recombinase" evidence="6">
    <location>
        <begin position="214"/>
        <end position="405"/>
    </location>
</feature>
<evidence type="ECO:0000313" key="8">
    <source>
        <dbReference type="EMBL" id="OYX03597.1"/>
    </source>
</evidence>
<protein>
    <submittedName>
        <fullName evidence="8">Integrase</fullName>
    </submittedName>
</protein>
<dbReference type="EMBL" id="NCDQ01000135">
    <property type="protein sequence ID" value="OYX03597.1"/>
    <property type="molecule type" value="Genomic_DNA"/>
</dbReference>
<dbReference type="GO" id="GO:0015074">
    <property type="term" value="P:DNA integration"/>
    <property type="evidence" value="ECO:0007669"/>
    <property type="project" value="UniProtKB-KW"/>
</dbReference>
<dbReference type="SUPFAM" id="SSF56349">
    <property type="entry name" value="DNA breaking-rejoining enzymes"/>
    <property type="match status" value="1"/>
</dbReference>
<dbReference type="PANTHER" id="PTHR30629">
    <property type="entry name" value="PROPHAGE INTEGRASE"/>
    <property type="match status" value="1"/>
</dbReference>
<accession>A0A258D734</accession>
<dbReference type="Pfam" id="PF00589">
    <property type="entry name" value="Phage_integrase"/>
    <property type="match status" value="1"/>
</dbReference>
<evidence type="ECO:0000259" key="6">
    <source>
        <dbReference type="PROSITE" id="PS51898"/>
    </source>
</evidence>
<reference evidence="8 9" key="1">
    <citation type="submission" date="2017-03" db="EMBL/GenBank/DDBJ databases">
        <title>Lifting the veil on microbial sulfur biogeochemistry in mining wastewaters.</title>
        <authorList>
            <person name="Kantor R.S."/>
            <person name="Colenbrander Nelson T."/>
            <person name="Marshall S."/>
            <person name="Bennett D."/>
            <person name="Apte S."/>
            <person name="Camacho D."/>
            <person name="Thomas B.C."/>
            <person name="Warren L.A."/>
            <person name="Banfield J.F."/>
        </authorList>
    </citation>
    <scope>NUCLEOTIDE SEQUENCE [LARGE SCALE GENOMIC DNA]</scope>
    <source>
        <strain evidence="8">32-67-7</strain>
    </source>
</reference>
<dbReference type="InterPro" id="IPR025166">
    <property type="entry name" value="Integrase_DNA_bind_dom"/>
</dbReference>
<dbReference type="InterPro" id="IPR050808">
    <property type="entry name" value="Phage_Integrase"/>
</dbReference>
<dbReference type="InterPro" id="IPR002104">
    <property type="entry name" value="Integrase_catalytic"/>
</dbReference>
<dbReference type="InterPro" id="IPR013762">
    <property type="entry name" value="Integrase-like_cat_sf"/>
</dbReference>
<keyword evidence="2" id="KW-0229">DNA integration</keyword>
<dbReference type="PROSITE" id="PS51898">
    <property type="entry name" value="TYR_RECOMBINASE"/>
    <property type="match status" value="1"/>
</dbReference>
<dbReference type="PANTHER" id="PTHR30629:SF2">
    <property type="entry name" value="PROPHAGE INTEGRASE INTS-RELATED"/>
    <property type="match status" value="1"/>
</dbReference>
<dbReference type="AlphaFoldDB" id="A0A258D734"/>
<evidence type="ECO:0000256" key="2">
    <source>
        <dbReference type="ARBA" id="ARBA00022908"/>
    </source>
</evidence>
<dbReference type="Pfam" id="PF13356">
    <property type="entry name" value="Arm-DNA-bind_3"/>
    <property type="match status" value="1"/>
</dbReference>
<dbReference type="PROSITE" id="PS51900">
    <property type="entry name" value="CB"/>
    <property type="match status" value="1"/>
</dbReference>
<dbReference type="Proteomes" id="UP000215616">
    <property type="component" value="Unassembled WGS sequence"/>
</dbReference>
<evidence type="ECO:0000256" key="5">
    <source>
        <dbReference type="PROSITE-ProRule" id="PRU01248"/>
    </source>
</evidence>
<evidence type="ECO:0000313" key="9">
    <source>
        <dbReference type="Proteomes" id="UP000215616"/>
    </source>
</evidence>
<dbReference type="InterPro" id="IPR044068">
    <property type="entry name" value="CB"/>
</dbReference>
<dbReference type="InterPro" id="IPR010998">
    <property type="entry name" value="Integrase_recombinase_N"/>
</dbReference>
<dbReference type="Pfam" id="PF22022">
    <property type="entry name" value="Phage_int_M"/>
    <property type="match status" value="1"/>
</dbReference>
<proteinExistence type="inferred from homology"/>
<dbReference type="InterPro" id="IPR038488">
    <property type="entry name" value="Integrase_DNA-bd_sf"/>
</dbReference>
<dbReference type="CDD" id="cd00801">
    <property type="entry name" value="INT_P4_C"/>
    <property type="match status" value="1"/>
</dbReference>
<sequence length="422" mass="47230">MARVYERLTAMTVRKLQGAGRYPDGGGLYLQVTPSGARSWIFRYRVLGRERQMGLGPLEFVSLAEAREKARAARLQRYNGDDPLGARADAKGRAVKLERKGVTFAQAMAAYIDGNKAAWRNEKHIQQWTSTLNTYAVPHFGSKALAEIETADVLRALEPIWLTKSETASRLRGRIEAVLSWGAVQGYRQGENPARWKGHIEMILPAKSKVTTVKHHAALDYREMRQFMAAMSKQTGVGVLALRFVILTAARTGEVIGADWSEIDLDNKVWTVPASRMKAGREHRVPLSAAALEILEYQREAWFEIEARRHRKTLKAGEAGPVGPVFWGQLAGKGLSNMALLAVLRRMGRVDLTSHGFRSSFRDWAAEETEFQGEVVEMALAHTIGNKVEAAYRRGDLFEKRRLLMDQWALACCGDLAWGTYC</sequence>
<evidence type="ECO:0000256" key="1">
    <source>
        <dbReference type="ARBA" id="ARBA00008857"/>
    </source>
</evidence>
<dbReference type="Gene3D" id="1.10.150.130">
    <property type="match status" value="1"/>
</dbReference>
<dbReference type="InterPro" id="IPR011010">
    <property type="entry name" value="DNA_brk_join_enz"/>
</dbReference>
<dbReference type="GO" id="GO:0003677">
    <property type="term" value="F:DNA binding"/>
    <property type="evidence" value="ECO:0007669"/>
    <property type="project" value="UniProtKB-UniRule"/>
</dbReference>
<keyword evidence="3 5" id="KW-0238">DNA-binding</keyword>
<dbReference type="Gene3D" id="1.10.443.10">
    <property type="entry name" value="Intergrase catalytic core"/>
    <property type="match status" value="1"/>
</dbReference>
<dbReference type="InterPro" id="IPR053876">
    <property type="entry name" value="Phage_int_M"/>
</dbReference>
<name>A0A258D734_CAUVI</name>
<comment type="similarity">
    <text evidence="1">Belongs to the 'phage' integrase family.</text>
</comment>
<comment type="caution">
    <text evidence="8">The sequence shown here is derived from an EMBL/GenBank/DDBJ whole genome shotgun (WGS) entry which is preliminary data.</text>
</comment>
<organism evidence="8 9">
    <name type="scientific">Caulobacter vibrioides</name>
    <name type="common">Caulobacter crescentus</name>
    <dbReference type="NCBI Taxonomy" id="155892"/>
    <lineage>
        <taxon>Bacteria</taxon>
        <taxon>Pseudomonadati</taxon>
        <taxon>Pseudomonadota</taxon>
        <taxon>Alphaproteobacteria</taxon>
        <taxon>Caulobacterales</taxon>
        <taxon>Caulobacteraceae</taxon>
        <taxon>Caulobacter</taxon>
    </lineage>
</organism>
<feature type="domain" description="Core-binding (CB)" evidence="7">
    <location>
        <begin position="102"/>
        <end position="183"/>
    </location>
</feature>
<dbReference type="GO" id="GO:0006310">
    <property type="term" value="P:DNA recombination"/>
    <property type="evidence" value="ECO:0007669"/>
    <property type="project" value="UniProtKB-KW"/>
</dbReference>
<keyword evidence="4" id="KW-0233">DNA recombination</keyword>